<feature type="transmembrane region" description="Helical" evidence="1">
    <location>
        <begin position="500"/>
        <end position="519"/>
    </location>
</feature>
<reference evidence="2 3" key="1">
    <citation type="submission" date="2019-09" db="EMBL/GenBank/DDBJ databases">
        <title>Genome sequence and assembly of Adhaeribacter sp.</title>
        <authorList>
            <person name="Chhetri G."/>
        </authorList>
    </citation>
    <scope>NUCLEOTIDE SEQUENCE [LARGE SCALE GENOMIC DNA]</scope>
    <source>
        <strain evidence="2 3">DK36</strain>
    </source>
</reference>
<evidence type="ECO:0000256" key="1">
    <source>
        <dbReference type="SAM" id="Phobius"/>
    </source>
</evidence>
<dbReference type="RefSeq" id="WP_150090538.1">
    <property type="nucleotide sequence ID" value="NZ_VWSF01000016.1"/>
</dbReference>
<accession>A0A5M6D5T6</accession>
<evidence type="ECO:0000313" key="3">
    <source>
        <dbReference type="Proteomes" id="UP000323426"/>
    </source>
</evidence>
<keyword evidence="1" id="KW-1133">Transmembrane helix</keyword>
<sequence length="573" mass="64958">MLEENQLVKSCDDLLKLLNKKPDTFDLSWCEIQLDFNLYEFIQNNPIDGIEIRNDIINDNVDDFLPKISPGFYCCNLIFKKPVSFFQSTINGPTNIRNVIFEQGITIITTSFHGEANFFNTRIETPSIFRSLKINKSISFIKSILAITEFSNSIFEENIILMNSIVSTPIDFTKSTFNKNVSINNVAFAGKLDFSNSIINSIFSIRNDITKEYIKVKEAVFSNTIFNGKVNISKICFEEKVITHNAIFHESIIVKDITFRNKAYFTYSTFNKNIDFENTIIEKHLSFAYSRFKEEVKLREINFESAVLSFTGVQIDSAFWLGSHLANGISKKFDGTISFQGAIIGSGSIVRIFEINSQQNPVGTLKFTNAIIRGLLDIRNVFLSSISFDGTVVSGNIQDNNTLSNAISDCSTARLLKHEARKINNNISALNYHKIEMIKFSKNLKSLSKGDAFLLFMNKISNNYGLDWGRAVVFTFSSGLVFYCLFIMSSSEFGFPWTNNYNFLLNDQTFWAGFINYFWLPTGFNELTSSIRKVTGGILGALCGILSSFFFILGKILIAYGIYQTVAAFRKYV</sequence>
<dbReference type="EMBL" id="VWSF01000016">
    <property type="protein sequence ID" value="KAA5542851.1"/>
    <property type="molecule type" value="Genomic_DNA"/>
</dbReference>
<evidence type="ECO:0008006" key="4">
    <source>
        <dbReference type="Google" id="ProtNLM"/>
    </source>
</evidence>
<keyword evidence="3" id="KW-1185">Reference proteome</keyword>
<organism evidence="2 3">
    <name type="scientific">Adhaeribacter rhizoryzae</name>
    <dbReference type="NCBI Taxonomy" id="2607907"/>
    <lineage>
        <taxon>Bacteria</taxon>
        <taxon>Pseudomonadati</taxon>
        <taxon>Bacteroidota</taxon>
        <taxon>Cytophagia</taxon>
        <taxon>Cytophagales</taxon>
        <taxon>Hymenobacteraceae</taxon>
        <taxon>Adhaeribacter</taxon>
    </lineage>
</organism>
<name>A0A5M6D5T6_9BACT</name>
<dbReference type="Proteomes" id="UP000323426">
    <property type="component" value="Unassembled WGS sequence"/>
</dbReference>
<feature type="transmembrane region" description="Helical" evidence="1">
    <location>
        <begin position="539"/>
        <end position="563"/>
    </location>
</feature>
<protein>
    <recommendedName>
        <fullName evidence="4">Pentapeptide repeat-containing protein</fullName>
    </recommendedName>
</protein>
<gene>
    <name evidence="2" type="ORF">F0145_18090</name>
</gene>
<feature type="transmembrane region" description="Helical" evidence="1">
    <location>
        <begin position="468"/>
        <end position="488"/>
    </location>
</feature>
<comment type="caution">
    <text evidence="2">The sequence shown here is derived from an EMBL/GenBank/DDBJ whole genome shotgun (WGS) entry which is preliminary data.</text>
</comment>
<proteinExistence type="predicted"/>
<keyword evidence="1" id="KW-0812">Transmembrane</keyword>
<dbReference type="AlphaFoldDB" id="A0A5M6D5T6"/>
<keyword evidence="1" id="KW-0472">Membrane</keyword>
<evidence type="ECO:0000313" key="2">
    <source>
        <dbReference type="EMBL" id="KAA5542851.1"/>
    </source>
</evidence>